<reference evidence="1" key="1">
    <citation type="submission" date="2017-06" db="EMBL/GenBank/DDBJ databases">
        <authorList>
            <person name="Kim H.J."/>
            <person name="Triplett B.A."/>
        </authorList>
    </citation>
    <scope>NUCLEOTIDE SEQUENCE [LARGE SCALE GENOMIC DNA]</scope>
    <source>
        <strain evidence="1">AU17325</strain>
    </source>
</reference>
<reference evidence="1 3" key="3">
    <citation type="submission" date="2017-08" db="EMBL/GenBank/DDBJ databases">
        <title>WGS of novel Burkholderia cepaca complex species.</title>
        <authorList>
            <person name="Lipuma J."/>
            <person name="Spilker T."/>
        </authorList>
    </citation>
    <scope>NUCLEOTIDE SEQUENCE [LARGE SCALE GENOMIC DNA]</scope>
    <source>
        <strain evidence="1 3">AU17325</strain>
    </source>
</reference>
<dbReference type="RefSeq" id="WP_089451070.1">
    <property type="nucleotide sequence ID" value="NZ_NKFA01000006.1"/>
</dbReference>
<dbReference type="AlphaFoldDB" id="A0A228I2Y7"/>
<evidence type="ECO:0000313" key="3">
    <source>
        <dbReference type="Proteomes" id="UP000214600"/>
    </source>
</evidence>
<reference evidence="3" key="2">
    <citation type="submission" date="2017-06" db="EMBL/GenBank/DDBJ databases">
        <authorList>
            <person name="LiPuma J."/>
            <person name="Spilker T."/>
        </authorList>
    </citation>
    <scope>NUCLEOTIDE SEQUENCE [LARGE SCALE GENOMIC DNA]</scope>
    <source>
        <strain evidence="3">AU17325</strain>
    </source>
</reference>
<dbReference type="OrthoDB" id="9887122at2"/>
<name>A0A228I2Y7_9BURK</name>
<accession>A0A228I2Y7</accession>
<gene>
    <name evidence="2" type="ORF">CFB84_13815</name>
    <name evidence="1" type="ORF">CFB84_32605</name>
</gene>
<protein>
    <submittedName>
        <fullName evidence="1">Uncharacterized protein</fullName>
    </submittedName>
</protein>
<organism evidence="1 3">
    <name type="scientific">Burkholderia aenigmatica</name>
    <dbReference type="NCBI Taxonomy" id="2015348"/>
    <lineage>
        <taxon>Bacteria</taxon>
        <taxon>Pseudomonadati</taxon>
        <taxon>Pseudomonadota</taxon>
        <taxon>Betaproteobacteria</taxon>
        <taxon>Burkholderiales</taxon>
        <taxon>Burkholderiaceae</taxon>
        <taxon>Burkholderia</taxon>
        <taxon>Burkholderia cepacia complex</taxon>
    </lineage>
</organism>
<dbReference type="EMBL" id="NKFA01000020">
    <property type="protein sequence ID" value="OXI36746.1"/>
    <property type="molecule type" value="Genomic_DNA"/>
</dbReference>
<comment type="caution">
    <text evidence="1">The sequence shown here is derived from an EMBL/GenBank/DDBJ whole genome shotgun (WGS) entry which is preliminary data.</text>
</comment>
<dbReference type="Proteomes" id="UP000214600">
    <property type="component" value="Unassembled WGS sequence"/>
</dbReference>
<sequence>MTIEALVMIGPTITHPEKLNTIEDLRRELHRVNTELVEQSMLMAKLNATGIQMAGFIEGVLKQHIRSDADAVAACCDTYLGTRERLREKLEEAIESDAIRTTH</sequence>
<evidence type="ECO:0000313" key="1">
    <source>
        <dbReference type="EMBL" id="OXI36746.1"/>
    </source>
</evidence>
<evidence type="ECO:0000313" key="2">
    <source>
        <dbReference type="EMBL" id="OXI45909.1"/>
    </source>
</evidence>
<dbReference type="EMBL" id="NKFA01000006">
    <property type="protein sequence ID" value="OXI45909.1"/>
    <property type="molecule type" value="Genomic_DNA"/>
</dbReference>
<proteinExistence type="predicted"/>